<reference evidence="2" key="1">
    <citation type="submission" date="2020-04" db="EMBL/GenBank/DDBJ databases">
        <title>Nitratireductor sp. nov. isolated from mangrove soil.</title>
        <authorList>
            <person name="Ye Y."/>
        </authorList>
    </citation>
    <scope>NUCLEOTIDE SEQUENCE</scope>
    <source>
        <strain evidence="2">SY7</strain>
    </source>
</reference>
<sequence>MPLSLLLGGCMTGGLGLDELAPDRSIKTSGVPPSDKFSEPAELLDQTIIRNAVSATDPEALGSASLPWANPETGARGEIFAIADAEKDGQMCRRFKASRENFQGVALYDGETCLTKGGAWWMRSFVPS</sequence>
<evidence type="ECO:0000313" key="3">
    <source>
        <dbReference type="Proteomes" id="UP000321389"/>
    </source>
</evidence>
<accession>A0A5B8KY46</accession>
<gene>
    <name evidence="2" type="ORF">FQ775_08865</name>
</gene>
<dbReference type="InterPro" id="IPR032635">
    <property type="entry name" value="Anti_2"/>
</dbReference>
<organism evidence="2 3">
    <name type="scientific">Nitratireductor mangrovi</name>
    <dbReference type="NCBI Taxonomy" id="2599600"/>
    <lineage>
        <taxon>Bacteria</taxon>
        <taxon>Pseudomonadati</taxon>
        <taxon>Pseudomonadota</taxon>
        <taxon>Alphaproteobacteria</taxon>
        <taxon>Hyphomicrobiales</taxon>
        <taxon>Phyllobacteriaceae</taxon>
        <taxon>Nitratireductor</taxon>
    </lineage>
</organism>
<proteinExistence type="predicted"/>
<dbReference type="Pfam" id="PF16998">
    <property type="entry name" value="17kDa_Anti_2"/>
    <property type="match status" value="1"/>
</dbReference>
<dbReference type="KEGG" id="niy:FQ775_08865"/>
<dbReference type="RefSeq" id="WP_146299129.1">
    <property type="nucleotide sequence ID" value="NZ_CP042301.2"/>
</dbReference>
<dbReference type="Proteomes" id="UP000321389">
    <property type="component" value="Chromosome"/>
</dbReference>
<evidence type="ECO:0000259" key="1">
    <source>
        <dbReference type="Pfam" id="PF16998"/>
    </source>
</evidence>
<evidence type="ECO:0000313" key="2">
    <source>
        <dbReference type="EMBL" id="QDZ00481.1"/>
    </source>
</evidence>
<keyword evidence="3" id="KW-1185">Reference proteome</keyword>
<name>A0A5B8KY46_9HYPH</name>
<dbReference type="AlphaFoldDB" id="A0A5B8KY46"/>
<dbReference type="EMBL" id="CP042301">
    <property type="protein sequence ID" value="QDZ00481.1"/>
    <property type="molecule type" value="Genomic_DNA"/>
</dbReference>
<protein>
    <recommendedName>
        <fullName evidence="1">Surface antigen domain-containing protein</fullName>
    </recommendedName>
</protein>
<feature type="domain" description="Surface antigen" evidence="1">
    <location>
        <begin position="21"/>
        <end position="127"/>
    </location>
</feature>
<dbReference type="OrthoDB" id="7677942at2"/>